<evidence type="ECO:0000256" key="4">
    <source>
        <dbReference type="ARBA" id="ARBA00022801"/>
    </source>
</evidence>
<dbReference type="PRINTS" id="PR00781">
    <property type="entry name" value="LIPOSIGPTASE"/>
</dbReference>
<keyword evidence="2" id="KW-0645">Protease</keyword>
<evidence type="ECO:0008006" key="9">
    <source>
        <dbReference type="Google" id="ProtNLM"/>
    </source>
</evidence>
<dbReference type="EMBL" id="BARW01011667">
    <property type="protein sequence ID" value="GAI75256.1"/>
    <property type="molecule type" value="Genomic_DNA"/>
</dbReference>
<dbReference type="InterPro" id="IPR001872">
    <property type="entry name" value="Peptidase_A8"/>
</dbReference>
<keyword evidence="4" id="KW-0378">Hydrolase</keyword>
<evidence type="ECO:0000256" key="5">
    <source>
        <dbReference type="ARBA" id="ARBA00022989"/>
    </source>
</evidence>
<evidence type="ECO:0000256" key="1">
    <source>
        <dbReference type="ARBA" id="ARBA00022475"/>
    </source>
</evidence>
<accession>X1S825</accession>
<dbReference type="Pfam" id="PF01252">
    <property type="entry name" value="Peptidase_A8"/>
    <property type="match status" value="1"/>
</dbReference>
<organism evidence="8">
    <name type="scientific">marine sediment metagenome</name>
    <dbReference type="NCBI Taxonomy" id="412755"/>
    <lineage>
        <taxon>unclassified sequences</taxon>
        <taxon>metagenomes</taxon>
        <taxon>ecological metagenomes</taxon>
    </lineage>
</organism>
<proteinExistence type="predicted"/>
<reference evidence="8" key="1">
    <citation type="journal article" date="2014" name="Front. Microbiol.">
        <title>High frequency of phylogenetically diverse reductive dehalogenase-homologous genes in deep subseafloor sedimentary metagenomes.</title>
        <authorList>
            <person name="Kawai M."/>
            <person name="Futagami T."/>
            <person name="Toyoda A."/>
            <person name="Takaki Y."/>
            <person name="Nishi S."/>
            <person name="Hori S."/>
            <person name="Arai W."/>
            <person name="Tsubouchi T."/>
            <person name="Morono Y."/>
            <person name="Uchiyama I."/>
            <person name="Ito T."/>
            <person name="Fujiyama A."/>
            <person name="Inagaki F."/>
            <person name="Takami H."/>
        </authorList>
    </citation>
    <scope>NUCLEOTIDE SEQUENCE</scope>
    <source>
        <strain evidence="8">Expedition CK06-06</strain>
    </source>
</reference>
<comment type="caution">
    <text evidence="8">The sequence shown here is derived from an EMBL/GenBank/DDBJ whole genome shotgun (WGS) entry which is preliminary data.</text>
</comment>
<feature type="non-terminal residue" evidence="8">
    <location>
        <position position="1"/>
    </location>
</feature>
<protein>
    <recommendedName>
        <fullName evidence="9">Lipoprotein signal peptidase</fullName>
    </recommendedName>
</protein>
<dbReference type="PANTHER" id="PTHR33695:SF1">
    <property type="entry name" value="LIPOPROTEIN SIGNAL PEPTIDASE"/>
    <property type="match status" value="1"/>
</dbReference>
<feature type="transmembrane region" description="Helical" evidence="7">
    <location>
        <begin position="32"/>
        <end position="53"/>
    </location>
</feature>
<keyword evidence="5 7" id="KW-1133">Transmembrane helix</keyword>
<dbReference type="AlphaFoldDB" id="X1S825"/>
<keyword evidence="3 7" id="KW-0812">Transmembrane</keyword>
<name>X1S825_9ZZZZ</name>
<sequence length="63" mass="6769">LGLMIGGAGGNFWDRVGDGRVTDFLDFRLWPVFNLADAAICAGVAIFILAFLMPICQDASDSF</sequence>
<evidence type="ECO:0000256" key="7">
    <source>
        <dbReference type="SAM" id="Phobius"/>
    </source>
</evidence>
<evidence type="ECO:0000256" key="6">
    <source>
        <dbReference type="ARBA" id="ARBA00023136"/>
    </source>
</evidence>
<dbReference type="PANTHER" id="PTHR33695">
    <property type="entry name" value="LIPOPROTEIN SIGNAL PEPTIDASE"/>
    <property type="match status" value="1"/>
</dbReference>
<evidence type="ECO:0000256" key="2">
    <source>
        <dbReference type="ARBA" id="ARBA00022670"/>
    </source>
</evidence>
<dbReference type="GO" id="GO:0004190">
    <property type="term" value="F:aspartic-type endopeptidase activity"/>
    <property type="evidence" value="ECO:0007669"/>
    <property type="project" value="InterPro"/>
</dbReference>
<keyword evidence="1" id="KW-1003">Cell membrane</keyword>
<evidence type="ECO:0000313" key="8">
    <source>
        <dbReference type="EMBL" id="GAI75256.1"/>
    </source>
</evidence>
<gene>
    <name evidence="8" type="ORF">S12H4_22390</name>
</gene>
<dbReference type="GO" id="GO:0016020">
    <property type="term" value="C:membrane"/>
    <property type="evidence" value="ECO:0007669"/>
    <property type="project" value="InterPro"/>
</dbReference>
<keyword evidence="6 7" id="KW-0472">Membrane</keyword>
<dbReference type="GO" id="GO:0006508">
    <property type="term" value="P:proteolysis"/>
    <property type="evidence" value="ECO:0007669"/>
    <property type="project" value="UniProtKB-KW"/>
</dbReference>
<evidence type="ECO:0000256" key="3">
    <source>
        <dbReference type="ARBA" id="ARBA00022692"/>
    </source>
</evidence>